<organism evidence="10 11">
    <name type="scientific">Marinobacterium aestuarii</name>
    <dbReference type="NCBI Taxonomy" id="1821621"/>
    <lineage>
        <taxon>Bacteria</taxon>
        <taxon>Pseudomonadati</taxon>
        <taxon>Pseudomonadota</taxon>
        <taxon>Gammaproteobacteria</taxon>
        <taxon>Oceanospirillales</taxon>
        <taxon>Oceanospirillaceae</taxon>
        <taxon>Marinobacterium</taxon>
    </lineage>
</organism>
<dbReference type="GO" id="GO:0043590">
    <property type="term" value="C:bacterial nucleoid"/>
    <property type="evidence" value="ECO:0007669"/>
    <property type="project" value="TreeGrafter"/>
</dbReference>
<dbReference type="Proteomes" id="UP000078070">
    <property type="component" value="Chromosome"/>
</dbReference>
<dbReference type="GO" id="GO:0006302">
    <property type="term" value="P:double-strand break repair"/>
    <property type="evidence" value="ECO:0007669"/>
    <property type="project" value="TreeGrafter"/>
</dbReference>
<comment type="similarity">
    <text evidence="2 8">Belongs to the RecO family.</text>
</comment>
<dbReference type="SUPFAM" id="SSF50249">
    <property type="entry name" value="Nucleic acid-binding proteins"/>
    <property type="match status" value="1"/>
</dbReference>
<dbReference type="HAMAP" id="MF_00201">
    <property type="entry name" value="RecO"/>
    <property type="match status" value="1"/>
</dbReference>
<dbReference type="NCBIfam" id="TIGR00613">
    <property type="entry name" value="reco"/>
    <property type="match status" value="1"/>
</dbReference>
<sequence length="241" mass="26907">MDYRVDGQAAYVLHARPYRDTSLLVDCFTLEHGKVSLVARGARRPGSRSRSSLQAFVPLQLSWSGRSELKTLGQAEAVAPPVFLQGRALLCGLYLNELLQRLLQPIDPHPRLYVYYQYALTELLSGQDIEGALRTFERHLLSEIGYALELSDLDAQAVYFLRPEGGLQSVTALRDTDRQRCFGGQQLLAIGEDDYSEPHTRRAAKRLMRLALDQMLGGKALRSRELFQRPAVPAGIVAGHS</sequence>
<dbReference type="PANTHER" id="PTHR33991">
    <property type="entry name" value="DNA REPAIR PROTEIN RECO"/>
    <property type="match status" value="1"/>
</dbReference>
<evidence type="ECO:0000256" key="1">
    <source>
        <dbReference type="ARBA" id="ARBA00003065"/>
    </source>
</evidence>
<feature type="domain" description="DNA replication/recombination mediator RecO N-terminal" evidence="9">
    <location>
        <begin position="9"/>
        <end position="80"/>
    </location>
</feature>
<dbReference type="Pfam" id="PF02565">
    <property type="entry name" value="RecO_C"/>
    <property type="match status" value="1"/>
</dbReference>
<proteinExistence type="inferred from homology"/>
<dbReference type="PANTHER" id="PTHR33991:SF1">
    <property type="entry name" value="DNA REPAIR PROTEIN RECO"/>
    <property type="match status" value="1"/>
</dbReference>
<evidence type="ECO:0000256" key="8">
    <source>
        <dbReference type="HAMAP-Rule" id="MF_00201"/>
    </source>
</evidence>
<name>A0A1A9F2R4_9GAMM</name>
<gene>
    <name evidence="8" type="primary">recO</name>
    <name evidence="10" type="ORF">A8C75_17320</name>
</gene>
<dbReference type="KEGG" id="mars:A8C75_17320"/>
<reference evidence="11" key="1">
    <citation type="submission" date="2016-05" db="EMBL/GenBank/DDBJ databases">
        <authorList>
            <person name="Baek K."/>
            <person name="Yang S.-J."/>
        </authorList>
    </citation>
    <scope>NUCLEOTIDE SEQUENCE [LARGE SCALE GENOMIC DNA]</scope>
    <source>
        <strain evidence="11">ST58-10</strain>
    </source>
</reference>
<keyword evidence="11" id="KW-1185">Reference proteome</keyword>
<evidence type="ECO:0000256" key="3">
    <source>
        <dbReference type="ARBA" id="ARBA00021310"/>
    </source>
</evidence>
<evidence type="ECO:0000259" key="9">
    <source>
        <dbReference type="Pfam" id="PF11967"/>
    </source>
</evidence>
<evidence type="ECO:0000256" key="6">
    <source>
        <dbReference type="ARBA" id="ARBA00023204"/>
    </source>
</evidence>
<dbReference type="EMBL" id="CP015839">
    <property type="protein sequence ID" value="ANG64059.1"/>
    <property type="molecule type" value="Genomic_DNA"/>
</dbReference>
<dbReference type="InterPro" id="IPR037278">
    <property type="entry name" value="ARFGAP/RecO"/>
</dbReference>
<dbReference type="AlphaFoldDB" id="A0A1A9F2R4"/>
<dbReference type="GO" id="GO:0006310">
    <property type="term" value="P:DNA recombination"/>
    <property type="evidence" value="ECO:0007669"/>
    <property type="project" value="UniProtKB-UniRule"/>
</dbReference>
<dbReference type="Pfam" id="PF11967">
    <property type="entry name" value="RecO_N"/>
    <property type="match status" value="1"/>
</dbReference>
<evidence type="ECO:0000256" key="7">
    <source>
        <dbReference type="ARBA" id="ARBA00033409"/>
    </source>
</evidence>
<dbReference type="InterPro" id="IPR012340">
    <property type="entry name" value="NA-bd_OB-fold"/>
</dbReference>
<keyword evidence="4 8" id="KW-0227">DNA damage</keyword>
<evidence type="ECO:0000256" key="5">
    <source>
        <dbReference type="ARBA" id="ARBA00023172"/>
    </source>
</evidence>
<dbReference type="Gene3D" id="1.20.1440.120">
    <property type="entry name" value="Recombination protein O, C-terminal domain"/>
    <property type="match status" value="1"/>
</dbReference>
<dbReference type="InterPro" id="IPR022572">
    <property type="entry name" value="DNA_rep/recomb_RecO_N"/>
</dbReference>
<evidence type="ECO:0000313" key="10">
    <source>
        <dbReference type="EMBL" id="ANG64059.1"/>
    </source>
</evidence>
<keyword evidence="6 8" id="KW-0234">DNA repair</keyword>
<comment type="function">
    <text evidence="1 8">Involved in DNA repair and RecF pathway recombination.</text>
</comment>
<dbReference type="InterPro" id="IPR003717">
    <property type="entry name" value="RecO"/>
</dbReference>
<dbReference type="InterPro" id="IPR042242">
    <property type="entry name" value="RecO_C"/>
</dbReference>
<reference evidence="10 11" key="2">
    <citation type="journal article" date="2018" name="Int. J. Syst. Evol. Microbiol.">
        <title>Marinobacterium aestuarii sp. nov., a benzene-degrading marine bacterium isolated from estuary sediment.</title>
        <authorList>
            <person name="Bae S.S."/>
            <person name="Jung J."/>
            <person name="Chung D."/>
            <person name="Baek K."/>
        </authorList>
    </citation>
    <scope>NUCLEOTIDE SEQUENCE [LARGE SCALE GENOMIC DNA]</scope>
    <source>
        <strain evidence="10 11">ST58-10</strain>
    </source>
</reference>
<evidence type="ECO:0000256" key="2">
    <source>
        <dbReference type="ARBA" id="ARBA00007452"/>
    </source>
</evidence>
<dbReference type="Gene3D" id="2.40.50.140">
    <property type="entry name" value="Nucleic acid-binding proteins"/>
    <property type="match status" value="1"/>
</dbReference>
<accession>A0A1A9F2R4</accession>
<keyword evidence="5 8" id="KW-0233">DNA recombination</keyword>
<dbReference type="SUPFAM" id="SSF57863">
    <property type="entry name" value="ArfGap/RecO-like zinc finger"/>
    <property type="match status" value="1"/>
</dbReference>
<evidence type="ECO:0000256" key="4">
    <source>
        <dbReference type="ARBA" id="ARBA00022763"/>
    </source>
</evidence>
<protein>
    <recommendedName>
        <fullName evidence="3 8">DNA repair protein RecO</fullName>
    </recommendedName>
    <alternativeName>
        <fullName evidence="7 8">Recombination protein O</fullName>
    </alternativeName>
</protein>
<dbReference type="RefSeq" id="WP_067385326.1">
    <property type="nucleotide sequence ID" value="NZ_CP015839.1"/>
</dbReference>
<dbReference type="STRING" id="1821621.A8C75_17320"/>
<evidence type="ECO:0000313" key="11">
    <source>
        <dbReference type="Proteomes" id="UP000078070"/>
    </source>
</evidence>
<dbReference type="OrthoDB" id="9804792at2"/>